<proteinExistence type="predicted"/>
<dbReference type="InParanoid" id="K3WMU0"/>
<reference evidence="4" key="1">
    <citation type="journal article" date="2010" name="Genome Biol.">
        <title>Genome sequence of the necrotrophic plant pathogen Pythium ultimum reveals original pathogenicity mechanisms and effector repertoire.</title>
        <authorList>
            <person name="Levesque C.A."/>
            <person name="Brouwer H."/>
            <person name="Cano L."/>
            <person name="Hamilton J.P."/>
            <person name="Holt C."/>
            <person name="Huitema E."/>
            <person name="Raffaele S."/>
            <person name="Robideau G.P."/>
            <person name="Thines M."/>
            <person name="Win J."/>
            <person name="Zerillo M.M."/>
            <person name="Beakes G.W."/>
            <person name="Boore J.L."/>
            <person name="Busam D."/>
            <person name="Dumas B."/>
            <person name="Ferriera S."/>
            <person name="Fuerstenberg S.I."/>
            <person name="Gachon C.M."/>
            <person name="Gaulin E."/>
            <person name="Govers F."/>
            <person name="Grenville-Briggs L."/>
            <person name="Horner N."/>
            <person name="Hostetler J."/>
            <person name="Jiang R.H."/>
            <person name="Johnson J."/>
            <person name="Krajaejun T."/>
            <person name="Lin H."/>
            <person name="Meijer H.J."/>
            <person name="Moore B."/>
            <person name="Morris P."/>
            <person name="Phuntmart V."/>
            <person name="Puiu D."/>
            <person name="Shetty J."/>
            <person name="Stajich J.E."/>
            <person name="Tripathy S."/>
            <person name="Wawra S."/>
            <person name="van West P."/>
            <person name="Whitty B.R."/>
            <person name="Coutinho P.M."/>
            <person name="Henrissat B."/>
            <person name="Martin F."/>
            <person name="Thomas P.D."/>
            <person name="Tyler B.M."/>
            <person name="De Vries R.P."/>
            <person name="Kamoun S."/>
            <person name="Yandell M."/>
            <person name="Tisserat N."/>
            <person name="Buell C.R."/>
        </authorList>
    </citation>
    <scope>NUCLEOTIDE SEQUENCE</scope>
    <source>
        <strain evidence="4">DAOM:BR144</strain>
    </source>
</reference>
<evidence type="ECO:0000313" key="3">
    <source>
        <dbReference type="EnsemblProtists" id="PYU1_T006282"/>
    </source>
</evidence>
<keyword evidence="4" id="KW-1185">Reference proteome</keyword>
<organism evidence="3 4">
    <name type="scientific">Globisporangium ultimum (strain ATCC 200006 / CBS 805.95 / DAOM BR144)</name>
    <name type="common">Pythium ultimum</name>
    <dbReference type="NCBI Taxonomy" id="431595"/>
    <lineage>
        <taxon>Eukaryota</taxon>
        <taxon>Sar</taxon>
        <taxon>Stramenopiles</taxon>
        <taxon>Oomycota</taxon>
        <taxon>Peronosporomycetes</taxon>
        <taxon>Pythiales</taxon>
        <taxon>Pythiaceae</taxon>
        <taxon>Globisporangium</taxon>
    </lineage>
</organism>
<reference evidence="3" key="3">
    <citation type="submission" date="2015-02" db="UniProtKB">
        <authorList>
            <consortium name="EnsemblProtists"/>
        </authorList>
    </citation>
    <scope>IDENTIFICATION</scope>
    <source>
        <strain evidence="3">DAOM BR144</strain>
    </source>
</reference>
<feature type="coiled-coil region" evidence="1">
    <location>
        <begin position="40"/>
        <end position="121"/>
    </location>
</feature>
<dbReference type="OMA" id="TQWEQER"/>
<protein>
    <submittedName>
        <fullName evidence="3">Uncharacterized protein</fullName>
    </submittedName>
</protein>
<feature type="compositionally biased region" description="Basic and acidic residues" evidence="2">
    <location>
        <begin position="1"/>
        <end position="13"/>
    </location>
</feature>
<dbReference type="EMBL" id="GL376625">
    <property type="status" value="NOT_ANNOTATED_CDS"/>
    <property type="molecule type" value="Genomic_DNA"/>
</dbReference>
<evidence type="ECO:0000256" key="2">
    <source>
        <dbReference type="SAM" id="MobiDB-lite"/>
    </source>
</evidence>
<feature type="region of interest" description="Disordered" evidence="2">
    <location>
        <begin position="1"/>
        <end position="31"/>
    </location>
</feature>
<dbReference type="STRING" id="431595.K3WMU0"/>
<feature type="coiled-coil region" evidence="1">
    <location>
        <begin position="306"/>
        <end position="351"/>
    </location>
</feature>
<dbReference type="HOGENOM" id="CLU_049270_0_0_1"/>
<evidence type="ECO:0000313" key="4">
    <source>
        <dbReference type="Proteomes" id="UP000019132"/>
    </source>
</evidence>
<dbReference type="Proteomes" id="UP000019132">
    <property type="component" value="Unassembled WGS sequence"/>
</dbReference>
<dbReference type="eggNOG" id="ENOG502RA57">
    <property type="taxonomic scope" value="Eukaryota"/>
</dbReference>
<accession>K3WMU0</accession>
<dbReference type="AlphaFoldDB" id="K3WMU0"/>
<name>K3WMU0_GLOUD</name>
<sequence length="450" mass="51870">MKDGEKEERERHSSIPRAQLPKSVNNVARRPSKSNAYNYYKKLVQDFESLDRELHETEVASQPLATKINHMQLDQEEALHEELVCQQTQWEQEREHRIEEILHKNEEVDALHAKLDDLDAQEMCVLAQIQILQEKQQEEIRTEAYRIHEIVHKRTNLLETELAKGQMDLEFIARVIAKSKAQQQQRGGQAASFNNHDSIHAITEEIQQRKRREFELAADNLNAQLLSFEQEKELLNQKAIDIRTRKQRALQILSTNQQHAIKTFFTSPSPESKPPDAIAAGRPASTLDFSSILEVLNQSGAQIGQLQSARNDQMSARRQMENALRKAQSILESGDKRIEQLQESISKRKQEADTLHIFPASVAYDGRWGIETYPPTKYGVVYFIRGIVFEMVESAITESETKPGQQLLEHNVQRWRATHETVAQEELLEIRAKCPVFLLADIILMYTGHF</sequence>
<dbReference type="VEuPathDB" id="FungiDB:PYU1_G006270"/>
<reference evidence="4" key="2">
    <citation type="submission" date="2010-04" db="EMBL/GenBank/DDBJ databases">
        <authorList>
            <person name="Buell R."/>
            <person name="Hamilton J."/>
            <person name="Hostetler J."/>
        </authorList>
    </citation>
    <scope>NUCLEOTIDE SEQUENCE [LARGE SCALE GENOMIC DNA]</scope>
    <source>
        <strain evidence="4">DAOM:BR144</strain>
    </source>
</reference>
<evidence type="ECO:0000256" key="1">
    <source>
        <dbReference type="SAM" id="Coils"/>
    </source>
</evidence>
<keyword evidence="1" id="KW-0175">Coiled coil</keyword>
<dbReference type="EnsemblProtists" id="PYU1_T006282">
    <property type="protein sequence ID" value="PYU1_T006282"/>
    <property type="gene ID" value="PYU1_G006270"/>
</dbReference>
<feature type="coiled-coil region" evidence="1">
    <location>
        <begin position="211"/>
        <end position="238"/>
    </location>
</feature>